<protein>
    <submittedName>
        <fullName evidence="5">Techylectin-like protein isoform X1</fullName>
    </submittedName>
</protein>
<feature type="signal peptide" evidence="2">
    <location>
        <begin position="1"/>
        <end position="22"/>
    </location>
</feature>
<dbReference type="PROSITE" id="PS00514">
    <property type="entry name" value="FIBRINOGEN_C_1"/>
    <property type="match status" value="1"/>
</dbReference>
<dbReference type="CDD" id="cd00087">
    <property type="entry name" value="FReD"/>
    <property type="match status" value="1"/>
</dbReference>
<dbReference type="InterPro" id="IPR014716">
    <property type="entry name" value="Fibrinogen_a/b/g_C_1"/>
</dbReference>
<dbReference type="SUPFAM" id="SSF56496">
    <property type="entry name" value="Fibrinogen C-terminal domain-like"/>
    <property type="match status" value="1"/>
</dbReference>
<evidence type="ECO:0000256" key="2">
    <source>
        <dbReference type="SAM" id="SignalP"/>
    </source>
</evidence>
<accession>A0ABM0JXL5</accession>
<sequence>MGLHLIISAIFLAAAVFLPSRAWVLNTTRSEVEVGKTQNVNLECVNNFPEMDISEILFMRIQKRHSNRWTTVAELRDNDTRIRLKSENVFVEATDGVAAGAFLRLTWPVASNDTIGQYRCDVIILTSQETVQYDRSLPVSITLKSDIQVLRQMVMENKREYFQQLSLQKKNIEDLNAAMQSIKQVLNSSIANMKTECQLNNQEILDRLTVVEVLPQVTHQYESCTDVKDLGPRPLVNLSSGLEVVCDTLTDGGGWIVIQRRASADVDFYRGWNDYKYGFGDLAGNFWLGLEHIHKLTNQARHELRFDMTYKGNNYFASYENFWLSGETEKYKIHLSGFSGNVSDHMARHNGFGFTTKDNDNDAASQNCATRYHGAWWYEKCHSSNLNGKWGSTIYGRGLVWLSVTTYYGSVSSVEMKIRPLEK</sequence>
<proteinExistence type="predicted"/>
<dbReference type="InterPro" id="IPR036056">
    <property type="entry name" value="Fibrinogen-like_C"/>
</dbReference>
<dbReference type="Pfam" id="PF00147">
    <property type="entry name" value="Fibrinogen_C"/>
    <property type="match status" value="1"/>
</dbReference>
<evidence type="ECO:0000259" key="3">
    <source>
        <dbReference type="PROSITE" id="PS51406"/>
    </source>
</evidence>
<dbReference type="InterPro" id="IPR002181">
    <property type="entry name" value="Fibrinogen_a/b/g_C_dom"/>
</dbReference>
<feature type="chain" id="PRO_5046489496" evidence="2">
    <location>
        <begin position="23"/>
        <end position="423"/>
    </location>
</feature>
<dbReference type="SMART" id="SM00186">
    <property type="entry name" value="FBG"/>
    <property type="match status" value="1"/>
</dbReference>
<keyword evidence="1" id="KW-1015">Disulfide bond</keyword>
<dbReference type="Proteomes" id="UP000694888">
    <property type="component" value="Unplaced"/>
</dbReference>
<gene>
    <name evidence="5" type="primary">LOC101851592</name>
</gene>
<dbReference type="InterPro" id="IPR050373">
    <property type="entry name" value="Fibrinogen_C-term_domain"/>
</dbReference>
<organism evidence="4 5">
    <name type="scientific">Aplysia californica</name>
    <name type="common">California sea hare</name>
    <dbReference type="NCBI Taxonomy" id="6500"/>
    <lineage>
        <taxon>Eukaryota</taxon>
        <taxon>Metazoa</taxon>
        <taxon>Spiralia</taxon>
        <taxon>Lophotrochozoa</taxon>
        <taxon>Mollusca</taxon>
        <taxon>Gastropoda</taxon>
        <taxon>Heterobranchia</taxon>
        <taxon>Euthyneura</taxon>
        <taxon>Tectipleura</taxon>
        <taxon>Aplysiida</taxon>
        <taxon>Aplysioidea</taxon>
        <taxon>Aplysiidae</taxon>
        <taxon>Aplysia</taxon>
    </lineage>
</organism>
<evidence type="ECO:0000313" key="5">
    <source>
        <dbReference type="RefSeq" id="XP_005103923.1"/>
    </source>
</evidence>
<evidence type="ECO:0000313" key="4">
    <source>
        <dbReference type="Proteomes" id="UP000694888"/>
    </source>
</evidence>
<dbReference type="InterPro" id="IPR020837">
    <property type="entry name" value="Fibrinogen_CS"/>
</dbReference>
<keyword evidence="2" id="KW-0732">Signal</keyword>
<dbReference type="Gene3D" id="3.90.215.10">
    <property type="entry name" value="Gamma Fibrinogen, chain A, domain 1"/>
    <property type="match status" value="1"/>
</dbReference>
<dbReference type="PANTHER" id="PTHR19143">
    <property type="entry name" value="FIBRINOGEN/TENASCIN/ANGIOPOEITIN"/>
    <property type="match status" value="1"/>
</dbReference>
<reference evidence="5" key="1">
    <citation type="submission" date="2025-08" db="UniProtKB">
        <authorList>
            <consortium name="RefSeq"/>
        </authorList>
    </citation>
    <scope>IDENTIFICATION</scope>
</reference>
<feature type="domain" description="Fibrinogen C-terminal" evidence="3">
    <location>
        <begin position="215"/>
        <end position="422"/>
    </location>
</feature>
<name>A0ABM0JXL5_APLCA</name>
<dbReference type="GeneID" id="101851592"/>
<keyword evidence="4" id="KW-1185">Reference proteome</keyword>
<dbReference type="PROSITE" id="PS51406">
    <property type="entry name" value="FIBRINOGEN_C_2"/>
    <property type="match status" value="1"/>
</dbReference>
<evidence type="ECO:0000256" key="1">
    <source>
        <dbReference type="ARBA" id="ARBA00023157"/>
    </source>
</evidence>
<dbReference type="RefSeq" id="XP_005103923.1">
    <property type="nucleotide sequence ID" value="XM_005103866.3"/>
</dbReference>